<dbReference type="Gene3D" id="2.60.40.1120">
    <property type="entry name" value="Carboxypeptidase-like, regulatory domain"/>
    <property type="match status" value="1"/>
</dbReference>
<name>A0A3D8HJH8_9BACT</name>
<organism evidence="2 3">
    <name type="scientific">Parabacteroides acidifaciens</name>
    <dbReference type="NCBI Taxonomy" id="2290935"/>
    <lineage>
        <taxon>Bacteria</taxon>
        <taxon>Pseudomonadati</taxon>
        <taxon>Bacteroidota</taxon>
        <taxon>Bacteroidia</taxon>
        <taxon>Bacteroidales</taxon>
        <taxon>Tannerellaceae</taxon>
        <taxon>Parabacteroides</taxon>
    </lineage>
</organism>
<protein>
    <recommendedName>
        <fullName evidence="5">Carboxypeptidase regulatory-like domain-containing protein</fullName>
    </recommendedName>
</protein>
<keyword evidence="4" id="KW-1185">Reference proteome</keyword>
<gene>
    <name evidence="2" type="ORF">DWU89_00475</name>
    <name evidence="1" type="ORF">H8784_00470</name>
</gene>
<dbReference type="Proteomes" id="UP000256321">
    <property type="component" value="Unassembled WGS sequence"/>
</dbReference>
<evidence type="ECO:0000313" key="1">
    <source>
        <dbReference type="EMBL" id="MBC8600192.1"/>
    </source>
</evidence>
<reference evidence="2 3" key="1">
    <citation type="submission" date="2018-07" db="EMBL/GenBank/DDBJ databases">
        <title>Parabacteroides acidifaciens nov. sp., isolated from human feces.</title>
        <authorList>
            <person name="Wang Y.J."/>
        </authorList>
    </citation>
    <scope>NUCLEOTIDE SEQUENCE [LARGE SCALE GENOMIC DNA]</scope>
    <source>
        <strain evidence="2 3">426-9</strain>
    </source>
</reference>
<comment type="caution">
    <text evidence="2">The sequence shown here is derived from an EMBL/GenBank/DDBJ whole genome shotgun (WGS) entry which is preliminary data.</text>
</comment>
<dbReference type="SUPFAM" id="SSF49464">
    <property type="entry name" value="Carboxypeptidase regulatory domain-like"/>
    <property type="match status" value="1"/>
</dbReference>
<reference evidence="1 4" key="2">
    <citation type="submission" date="2020-08" db="EMBL/GenBank/DDBJ databases">
        <title>Genome public.</title>
        <authorList>
            <person name="Liu C."/>
            <person name="Sun Q."/>
        </authorList>
    </citation>
    <scope>NUCLEOTIDE SEQUENCE [LARGE SCALE GENOMIC DNA]</scope>
    <source>
        <strain evidence="1 4">426_9</strain>
    </source>
</reference>
<proteinExistence type="predicted"/>
<dbReference type="EMBL" id="JACRTI010000001">
    <property type="protein sequence ID" value="MBC8600192.1"/>
    <property type="molecule type" value="Genomic_DNA"/>
</dbReference>
<accession>A0A3D8HJH8</accession>
<dbReference type="PROSITE" id="PS51257">
    <property type="entry name" value="PROKAR_LIPOPROTEIN"/>
    <property type="match status" value="1"/>
</dbReference>
<dbReference type="EMBL" id="QREV01000001">
    <property type="protein sequence ID" value="RDU51139.1"/>
    <property type="molecule type" value="Genomic_DNA"/>
</dbReference>
<evidence type="ECO:0000313" key="2">
    <source>
        <dbReference type="EMBL" id="RDU51139.1"/>
    </source>
</evidence>
<evidence type="ECO:0008006" key="5">
    <source>
        <dbReference type="Google" id="ProtNLM"/>
    </source>
</evidence>
<dbReference type="RefSeq" id="WP_115497733.1">
    <property type="nucleotide sequence ID" value="NZ_JACRTI010000001.1"/>
</dbReference>
<dbReference type="AlphaFoldDB" id="A0A3D8HJH8"/>
<dbReference type="InterPro" id="IPR008969">
    <property type="entry name" value="CarboxyPept-like_regulatory"/>
</dbReference>
<dbReference type="Proteomes" id="UP000629596">
    <property type="component" value="Unassembled WGS sequence"/>
</dbReference>
<evidence type="ECO:0000313" key="3">
    <source>
        <dbReference type="Proteomes" id="UP000256321"/>
    </source>
</evidence>
<sequence>MKFKKIIMAIISVLVAGMGFISCSRGYRPEIVNNPLEEEVYYIIGQIKEGNSPVEGVVVSFSDTQVETSHEGWYQLPVNQKGKCTVSYMKEGYIPITTTVSIPEEMQTRSSVALPLQMAKKNPVVTIDPSRDTVIVYPGADKLTSIIFPAGISDQPIDVSATEFINGPMVDLEHAGLVTFDLEVSGPEKTLPVEIINQANSLLHVGQLVHCVEVDGQWKEMAGTIGTFNWLRNIHEATIQSSYAIHSIGPKLEVDTILTSFESAGEVVIDNLGSLFAKEVEIMSKQKMGWEITSDMDSYYSIFPGLTDSDCKYTTQSLYKVLASVNGSLAGVSETDVPLGIAKVSGDTKMTIKFFTRVDDVSLQYILMFQGIWDTKQIKYKRYSGMNIEIDYQYGSSHIGNQ</sequence>
<evidence type="ECO:0000313" key="4">
    <source>
        <dbReference type="Proteomes" id="UP000629596"/>
    </source>
</evidence>